<gene>
    <name evidence="1" type="ORF">VIBNI_A3266</name>
</gene>
<sequence length="247" mass="28967">MEKSMSDSLFFRKECPKCRAKNVRFEVVSESISNEPIYAEAFLYDDWREYDYFLFSLSSKCNECNRIVSADVAAVYDFEKNSKCESLKEFASDDGELICNENLLIHFNYPPVIPMPPISSPTTVDTRHLFEQMVQCYSIKSWDAVGMLCRKIIDIESQRMWRKKFPSSRCPNLYERVKKLLVPEIDDLKNDDNLNLENKNHELFYRIDQIRLLGNEAAHSELLFDQTGAEAGYIFTMFFMDEIIGWE</sequence>
<proteinExistence type="predicted"/>
<dbReference type="KEGG" id="vni:VIBNI_A3266"/>
<dbReference type="Proteomes" id="UP000016895">
    <property type="component" value="Chromosome 1"/>
</dbReference>
<accession>U4KF85</accession>
<dbReference type="AlphaFoldDB" id="U4KF85"/>
<dbReference type="EMBL" id="FO203526">
    <property type="protein sequence ID" value="CCO59273.1"/>
    <property type="molecule type" value="Genomic_DNA"/>
</dbReference>
<protein>
    <recommendedName>
        <fullName evidence="3">DUF4145 domain-containing protein</fullName>
    </recommendedName>
</protein>
<evidence type="ECO:0000313" key="1">
    <source>
        <dbReference type="EMBL" id="CCO59273.1"/>
    </source>
</evidence>
<keyword evidence="2" id="KW-1185">Reference proteome</keyword>
<name>U4KF85_9VIBR</name>
<evidence type="ECO:0000313" key="2">
    <source>
        <dbReference type="Proteomes" id="UP000016895"/>
    </source>
</evidence>
<reference evidence="1 2" key="1">
    <citation type="journal article" date="2013" name="ISME J.">
        <title>Comparative genomics of pathogenic lineages of Vibrio nigripulchritudo identifies virulence-associated traits.</title>
        <authorList>
            <person name="Goudenege D."/>
            <person name="Labreuche Y."/>
            <person name="Krin E."/>
            <person name="Ansquer D."/>
            <person name="Mangenot S."/>
            <person name="Calteau A."/>
            <person name="Medigue C."/>
            <person name="Mazel D."/>
            <person name="Polz M.F."/>
            <person name="Le Roux F."/>
        </authorList>
    </citation>
    <scope>NUCLEOTIDE SEQUENCE [LARGE SCALE GENOMIC DNA]</scope>
    <source>
        <strain evidence="2">SnF1</strain>
    </source>
</reference>
<organism evidence="1 2">
    <name type="scientific">Vibrio nigripulchritudo</name>
    <dbReference type="NCBI Taxonomy" id="28173"/>
    <lineage>
        <taxon>Bacteria</taxon>
        <taxon>Pseudomonadati</taxon>
        <taxon>Pseudomonadota</taxon>
        <taxon>Gammaproteobacteria</taxon>
        <taxon>Vibrionales</taxon>
        <taxon>Vibrionaceae</taxon>
        <taxon>Vibrio</taxon>
    </lineage>
</organism>
<dbReference type="PATRIC" id="fig|1260221.3.peg.3103"/>
<evidence type="ECO:0008006" key="3">
    <source>
        <dbReference type="Google" id="ProtNLM"/>
    </source>
</evidence>